<sequence>MKNLFLVLFLSIIVSCQNPEKKEVEKVSDNEDVVVETVTENVPYANFGEALDEKDALTEEELSNLYTNLKVGDSINVKIASTINSVCKKKGCWMKLAVSDEQETMVRFKDYGFFVPKNAEGRKTVVEGVAFLDETSVEDLKHYAEDEGKSQEEIDAITAPKITYSFTAVGALVQGTEEDFKGQVEGVKEDAEQEKASE</sequence>
<proteinExistence type="predicted"/>
<organism evidence="1 2">
    <name type="scientific">Psychroflexus salis</name>
    <dbReference type="NCBI Taxonomy" id="1526574"/>
    <lineage>
        <taxon>Bacteria</taxon>
        <taxon>Pseudomonadati</taxon>
        <taxon>Bacteroidota</taxon>
        <taxon>Flavobacteriia</taxon>
        <taxon>Flavobacteriales</taxon>
        <taxon>Flavobacteriaceae</taxon>
        <taxon>Psychroflexus</taxon>
    </lineage>
</organism>
<dbReference type="AlphaFoldDB" id="A0A917EA78"/>
<dbReference type="RefSeq" id="WP_188406173.1">
    <property type="nucleotide sequence ID" value="NZ_BMGL01000008.1"/>
</dbReference>
<evidence type="ECO:0008006" key="3">
    <source>
        <dbReference type="Google" id="ProtNLM"/>
    </source>
</evidence>
<dbReference type="Proteomes" id="UP000599688">
    <property type="component" value="Unassembled WGS sequence"/>
</dbReference>
<evidence type="ECO:0000313" key="1">
    <source>
        <dbReference type="EMBL" id="GGE14293.1"/>
    </source>
</evidence>
<reference evidence="1 2" key="1">
    <citation type="journal article" date="2014" name="Int. J. Syst. Evol. Microbiol.">
        <title>Complete genome sequence of Corynebacterium casei LMG S-19264T (=DSM 44701T), isolated from a smear-ripened cheese.</title>
        <authorList>
            <consortium name="US DOE Joint Genome Institute (JGI-PGF)"/>
            <person name="Walter F."/>
            <person name="Albersmeier A."/>
            <person name="Kalinowski J."/>
            <person name="Ruckert C."/>
        </authorList>
    </citation>
    <scope>NUCLEOTIDE SEQUENCE [LARGE SCALE GENOMIC DNA]</scope>
    <source>
        <strain evidence="1 2">CGMCC 1.12925</strain>
    </source>
</reference>
<dbReference type="EMBL" id="BMGL01000008">
    <property type="protein sequence ID" value="GGE14293.1"/>
    <property type="molecule type" value="Genomic_DNA"/>
</dbReference>
<keyword evidence="2" id="KW-1185">Reference proteome</keyword>
<dbReference type="InterPro" id="IPR032577">
    <property type="entry name" value="DUF4920"/>
</dbReference>
<dbReference type="Pfam" id="PF16267">
    <property type="entry name" value="DUF4920"/>
    <property type="match status" value="1"/>
</dbReference>
<comment type="caution">
    <text evidence="1">The sequence shown here is derived from an EMBL/GenBank/DDBJ whole genome shotgun (WGS) entry which is preliminary data.</text>
</comment>
<name>A0A917EA78_9FLAO</name>
<dbReference type="PROSITE" id="PS51257">
    <property type="entry name" value="PROKAR_LIPOPROTEIN"/>
    <property type="match status" value="1"/>
</dbReference>
<protein>
    <recommendedName>
        <fullName evidence="3">DUF4920 domain-containing protein</fullName>
    </recommendedName>
</protein>
<evidence type="ECO:0000313" key="2">
    <source>
        <dbReference type="Proteomes" id="UP000599688"/>
    </source>
</evidence>
<accession>A0A917EA78</accession>
<gene>
    <name evidence="1" type="ORF">GCM10010831_14580</name>
</gene>